<dbReference type="EnsemblPlants" id="Kaladp0042s0178.1.v1.1">
    <property type="protein sequence ID" value="Kaladp0042s0178.1.v1.1"/>
    <property type="gene ID" value="Kaladp0042s0178.v1.1"/>
</dbReference>
<name>A0A7N0TR57_KALFE</name>
<accession>A0A7N0TR57</accession>
<sequence length="125" mass="13757">MPETNPAAQQSEKFPNPFISLLHNFRLPFSFPAPAPAQSDAQKPADSGGEAAAYTKTDAVRFSDPRPAVPPPLKIETEEAAQSAVVVWQIYALGGYLLARWIWAKWKQKDNKDQPSDDNPSPPNN</sequence>
<dbReference type="Gramene" id="Kaladp0042s0178.1.v1.1">
    <property type="protein sequence ID" value="Kaladp0042s0178.1.v1.1"/>
    <property type="gene ID" value="Kaladp0042s0178.v1.1"/>
</dbReference>
<feature type="compositionally biased region" description="Low complexity" evidence="1">
    <location>
        <begin position="33"/>
        <end position="46"/>
    </location>
</feature>
<reference evidence="2" key="1">
    <citation type="submission" date="2021-01" db="UniProtKB">
        <authorList>
            <consortium name="EnsemblPlants"/>
        </authorList>
    </citation>
    <scope>IDENTIFICATION</scope>
</reference>
<keyword evidence="3" id="KW-1185">Reference proteome</keyword>
<protein>
    <submittedName>
        <fullName evidence="2">Uncharacterized protein</fullName>
    </submittedName>
</protein>
<evidence type="ECO:0000256" key="1">
    <source>
        <dbReference type="SAM" id="MobiDB-lite"/>
    </source>
</evidence>
<feature type="region of interest" description="Disordered" evidence="1">
    <location>
        <begin position="33"/>
        <end position="74"/>
    </location>
</feature>
<dbReference type="Proteomes" id="UP000594263">
    <property type="component" value="Unplaced"/>
</dbReference>
<evidence type="ECO:0000313" key="3">
    <source>
        <dbReference type="Proteomes" id="UP000594263"/>
    </source>
</evidence>
<dbReference type="PANTHER" id="PTHR36374">
    <property type="entry name" value="OS01G0969000 PROTEIN"/>
    <property type="match status" value="1"/>
</dbReference>
<evidence type="ECO:0000313" key="2">
    <source>
        <dbReference type="EnsemblPlants" id="Kaladp0042s0178.1.v1.1"/>
    </source>
</evidence>
<dbReference type="OMA" id="VLKWIWA"/>
<dbReference type="AlphaFoldDB" id="A0A7N0TR57"/>
<proteinExistence type="predicted"/>
<dbReference type="PANTHER" id="PTHR36374:SF1">
    <property type="entry name" value="OS01G0969000 PROTEIN"/>
    <property type="match status" value="1"/>
</dbReference>
<dbReference type="GO" id="GO:0009507">
    <property type="term" value="C:chloroplast"/>
    <property type="evidence" value="ECO:0007669"/>
    <property type="project" value="TreeGrafter"/>
</dbReference>
<organism evidence="2 3">
    <name type="scientific">Kalanchoe fedtschenkoi</name>
    <name type="common">Lavender scallops</name>
    <name type="synonym">South American air plant</name>
    <dbReference type="NCBI Taxonomy" id="63787"/>
    <lineage>
        <taxon>Eukaryota</taxon>
        <taxon>Viridiplantae</taxon>
        <taxon>Streptophyta</taxon>
        <taxon>Embryophyta</taxon>
        <taxon>Tracheophyta</taxon>
        <taxon>Spermatophyta</taxon>
        <taxon>Magnoliopsida</taxon>
        <taxon>eudicotyledons</taxon>
        <taxon>Gunneridae</taxon>
        <taxon>Pentapetalae</taxon>
        <taxon>Saxifragales</taxon>
        <taxon>Crassulaceae</taxon>
        <taxon>Kalanchoe</taxon>
    </lineage>
</organism>